<feature type="repeat" description="RCC1" evidence="4">
    <location>
        <begin position="256"/>
        <end position="321"/>
    </location>
</feature>
<evidence type="ECO:0000313" key="8">
    <source>
        <dbReference type="Proteomes" id="UP000789524"/>
    </source>
</evidence>
<evidence type="ECO:0000256" key="2">
    <source>
        <dbReference type="ARBA" id="ARBA00022679"/>
    </source>
</evidence>
<dbReference type="Pfam" id="PF22528">
    <property type="entry name" value="PRMT_C"/>
    <property type="match status" value="1"/>
</dbReference>
<dbReference type="GO" id="GO:0016274">
    <property type="term" value="F:protein-arginine N-methyltransferase activity"/>
    <property type="evidence" value="ECO:0007669"/>
    <property type="project" value="InterPro"/>
</dbReference>
<dbReference type="Proteomes" id="UP000789524">
    <property type="component" value="Unassembled WGS sequence"/>
</dbReference>
<evidence type="ECO:0000256" key="1">
    <source>
        <dbReference type="ARBA" id="ARBA00022603"/>
    </source>
</evidence>
<dbReference type="Pfam" id="PF00415">
    <property type="entry name" value="RCC1"/>
    <property type="match status" value="2"/>
</dbReference>
<dbReference type="PROSITE" id="PS00626">
    <property type="entry name" value="RCC1_2"/>
    <property type="match status" value="2"/>
</dbReference>
<reference evidence="7" key="1">
    <citation type="submission" date="2021-09" db="EMBL/GenBank/DDBJ databases">
        <authorList>
            <person name="Martin H S."/>
        </authorList>
    </citation>
    <scope>NUCLEOTIDE SEQUENCE</scope>
</reference>
<dbReference type="InterPro" id="IPR009091">
    <property type="entry name" value="RCC1/BLIP-II"/>
</dbReference>
<dbReference type="InterPro" id="IPR000408">
    <property type="entry name" value="Reg_chr_condens"/>
</dbReference>
<feature type="repeat" description="RCC1" evidence="4">
    <location>
        <begin position="204"/>
        <end position="255"/>
    </location>
</feature>
<dbReference type="AlphaFoldDB" id="A0A8J2R1L3"/>
<dbReference type="PANTHER" id="PTHR46849:SF1">
    <property type="entry name" value="RCC1 DOMAIN-CONTAINING PROTEIN 1"/>
    <property type="match status" value="1"/>
</dbReference>
<dbReference type="Gene3D" id="1.25.40.10">
    <property type="entry name" value="Tetratricopeptide repeat domain"/>
    <property type="match status" value="1"/>
</dbReference>
<evidence type="ECO:0000256" key="3">
    <source>
        <dbReference type="ARBA" id="ARBA00022691"/>
    </source>
</evidence>
<evidence type="ECO:0000313" key="7">
    <source>
        <dbReference type="EMBL" id="CAG9576206.1"/>
    </source>
</evidence>
<dbReference type="Gene3D" id="3.40.50.150">
    <property type="entry name" value="Vaccinia Virus protein VP39"/>
    <property type="match status" value="1"/>
</dbReference>
<evidence type="ECO:0000256" key="4">
    <source>
        <dbReference type="PROSITE-ProRule" id="PRU00235"/>
    </source>
</evidence>
<dbReference type="CDD" id="cd02440">
    <property type="entry name" value="AdoMet_MTases"/>
    <property type="match status" value="1"/>
</dbReference>
<dbReference type="PROSITE" id="PS51678">
    <property type="entry name" value="SAM_MT_PRMT"/>
    <property type="match status" value="1"/>
</dbReference>
<comment type="caution">
    <text evidence="7">The sequence shown here is derived from an EMBL/GenBank/DDBJ whole genome shotgun (WGS) entry which is preliminary data.</text>
</comment>
<dbReference type="PROSITE" id="PS50012">
    <property type="entry name" value="RCC1_3"/>
    <property type="match status" value="2"/>
</dbReference>
<proteinExistence type="predicted"/>
<dbReference type="GO" id="GO:0032259">
    <property type="term" value="P:methylation"/>
    <property type="evidence" value="ECO:0007669"/>
    <property type="project" value="UniProtKB-KW"/>
</dbReference>
<keyword evidence="2 5" id="KW-0808">Transferase</keyword>
<dbReference type="OrthoDB" id="5980806at2759"/>
<dbReference type="SUPFAM" id="SSF50985">
    <property type="entry name" value="RCC1/BLIP-II"/>
    <property type="match status" value="1"/>
</dbReference>
<keyword evidence="1 5" id="KW-0489">Methyltransferase</keyword>
<dbReference type="InterPro" id="IPR025799">
    <property type="entry name" value="Arg_MeTrfase"/>
</dbReference>
<dbReference type="Pfam" id="PF06325">
    <property type="entry name" value="PrmA"/>
    <property type="match status" value="1"/>
</dbReference>
<dbReference type="Gene3D" id="2.130.10.30">
    <property type="entry name" value="Regulator of chromosome condensation 1/beta-lactamase-inhibitor protein II"/>
    <property type="match status" value="1"/>
</dbReference>
<dbReference type="InterPro" id="IPR029063">
    <property type="entry name" value="SAM-dependent_MTases_sf"/>
</dbReference>
<dbReference type="SUPFAM" id="SSF53335">
    <property type="entry name" value="S-adenosyl-L-methionine-dependent methyltransferases"/>
    <property type="match status" value="1"/>
</dbReference>
<name>A0A8J2R1L3_9NEOP</name>
<dbReference type="SUPFAM" id="SSF48452">
    <property type="entry name" value="TPR-like"/>
    <property type="match status" value="1"/>
</dbReference>
<dbReference type="InterPro" id="IPR011990">
    <property type="entry name" value="TPR-like_helical_dom_sf"/>
</dbReference>
<feature type="domain" description="Protein arginine N-methyltransferase" evidence="6">
    <location>
        <begin position="686"/>
        <end position="783"/>
    </location>
</feature>
<dbReference type="InterPro" id="IPR055135">
    <property type="entry name" value="PRMT_dom"/>
</dbReference>
<dbReference type="Gene3D" id="2.70.160.11">
    <property type="entry name" value="Hnrnp arginine n-methyltransferase1"/>
    <property type="match status" value="1"/>
</dbReference>
<organism evidence="7 8">
    <name type="scientific">Danaus chrysippus</name>
    <name type="common">African queen</name>
    <dbReference type="NCBI Taxonomy" id="151541"/>
    <lineage>
        <taxon>Eukaryota</taxon>
        <taxon>Metazoa</taxon>
        <taxon>Ecdysozoa</taxon>
        <taxon>Arthropoda</taxon>
        <taxon>Hexapoda</taxon>
        <taxon>Insecta</taxon>
        <taxon>Pterygota</taxon>
        <taxon>Neoptera</taxon>
        <taxon>Endopterygota</taxon>
        <taxon>Lepidoptera</taxon>
        <taxon>Glossata</taxon>
        <taxon>Ditrysia</taxon>
        <taxon>Papilionoidea</taxon>
        <taxon>Nymphalidae</taxon>
        <taxon>Danainae</taxon>
        <taxon>Danaini</taxon>
        <taxon>Danaina</taxon>
        <taxon>Danaus</taxon>
        <taxon>Anosia</taxon>
    </lineage>
</organism>
<gene>
    <name evidence="7" type="ORF">DCHRY22_LOCUS11947</name>
</gene>
<keyword evidence="3 5" id="KW-0949">S-adenosyl-L-methionine</keyword>
<dbReference type="InterPro" id="IPR052830">
    <property type="entry name" value="RCC1_domain-containing"/>
</dbReference>
<keyword evidence="8" id="KW-1185">Reference proteome</keyword>
<evidence type="ECO:0000256" key="5">
    <source>
        <dbReference type="PROSITE-ProRule" id="PRU01015"/>
    </source>
</evidence>
<dbReference type="PRINTS" id="PR00633">
    <property type="entry name" value="RCCNDNSATION"/>
</dbReference>
<evidence type="ECO:0000259" key="6">
    <source>
        <dbReference type="Pfam" id="PF22528"/>
    </source>
</evidence>
<protein>
    <submittedName>
        <fullName evidence="7">(African queen) hypothetical protein</fullName>
    </submittedName>
</protein>
<sequence>MTDNKIFSVTGSNLFGQWFSWFKNKSIFPKFETVCIESENNLNFDINRAKLIVTTWSYNIFQVDEVFYFSGAWFGKENQLRELPMFEDFIQSYRESKVLVTGNDYMIILIEVEKRTACFFNFETKTFETVNFTERPVIENAKKPRTSDDIIKVVATNNIFIYLTSEGNVYTGQLPSYVDTKHCFGKVCDIVCGYEHYMLLTDEGRVYTWGNGRRLQLGHGDLTNLELPTEVEALAGIKIVKISAGGWHSLALSDCGDLYLWGWNDTGQLGMENKGGQEKKGLKNYTLPTLVDVYDENDQLVDLCVKDIACGTRHTALLLEDNTVWTSGCNKYGQLGLPPERFEKIECFKKVFYDEGLLSSCFSFTMSAIGREYIAYARQLSTNGCLSKAIDVYVSAFDKCPELKPIFEFEFRDTVFKHNEVLSTSNKIEEIFANFGKAINVFPKNIYLLNEIGKYLFKYGYYEEAWTQFQNALSEDAGYVNAEKNLNSVKNLMVERWHFRMLNDKIRNDSYRAAIHEKVAPYETSVLDLGTGTGLLAMYATECCAKAVVACDSSEVMTNLSDCVLEENNLLLSVDIINKSSTTMDGEDIGGRRSLLVTELFDAGLFGEHILPSLSHAWAHLLSEPAHVIPQKADFFVMGAQSELLSAKYHLRPIIKSYLNIPNLAVHAMSADDTYDCDDVYLYQDMKFVTEPKSVVKVDFTDCIDITNKISSVEPYVVELKALETGRVDGFVGWFNLYLTENITLTTDPRVKTRATAWQQAIFFDSIPRNIKENEVLTHKFNMILGRLSLVPNDDTDILRITPEMLRFLNDTDFHQRIKSCIAMSCVYLGQMADICEINVIDLCPFPVFGLMMLKRGIKSLFCYAKTEYDKNFTETVLKANDIDMDRVTFLIAEDWTPECFKDEKIHAIFCNILDLGGDLDIRYKDIALFLKNNHLIQGGLFMPSSVTLIGQIVYSPWLEANNRVDDKNIGYQVAKHINKYQVSQNFGLDLTLVDYTPITDPVPLGDGFKLNADVINIPIKNDGDANAILCWYNIELMDNLEEVSTKRLYTYVDSLAFLANPSIPMVKGNTANILLCVDNDGSFKLMIDTETA</sequence>
<accession>A0A8J2R1L3</accession>
<dbReference type="PANTHER" id="PTHR46849">
    <property type="entry name" value="RCC1 DOMAIN-CONTAINING PROTEIN 1"/>
    <property type="match status" value="1"/>
</dbReference>
<dbReference type="EMBL" id="CAKASE010000074">
    <property type="protein sequence ID" value="CAG9576206.1"/>
    <property type="molecule type" value="Genomic_DNA"/>
</dbReference>